<dbReference type="Gene3D" id="3.20.20.70">
    <property type="entry name" value="Aldolase class I"/>
    <property type="match status" value="1"/>
</dbReference>
<dbReference type="OrthoDB" id="1663137at2759"/>
<evidence type="ECO:0000256" key="3">
    <source>
        <dbReference type="ARBA" id="ARBA00022643"/>
    </source>
</evidence>
<evidence type="ECO:0000313" key="8">
    <source>
        <dbReference type="EMBL" id="CRG84201.1"/>
    </source>
</evidence>
<evidence type="ECO:0000256" key="1">
    <source>
        <dbReference type="ARBA" id="ARBA00005979"/>
    </source>
</evidence>
<feature type="domain" description="Ysc84 actin-binding" evidence="7">
    <location>
        <begin position="87"/>
        <end position="211"/>
    </location>
</feature>
<dbReference type="GO" id="GO:0016491">
    <property type="term" value="F:oxidoreductase activity"/>
    <property type="evidence" value="ECO:0007669"/>
    <property type="project" value="UniProtKB-KW"/>
</dbReference>
<dbReference type="PANTHER" id="PTHR43656:SF2">
    <property type="entry name" value="BINDING OXIDOREDUCTASE, PUTATIVE (AFU_ORTHOLOGUE AFUA_2G08260)-RELATED"/>
    <property type="match status" value="1"/>
</dbReference>
<dbReference type="STRING" id="28573.A0A0U1LPH7"/>
<comment type="similarity">
    <text evidence="1">Belongs to the NADH:flavin oxidoreductase/NADH oxidase family.</text>
</comment>
<accession>A0A0U1LPH7</accession>
<feature type="compositionally biased region" description="Low complexity" evidence="5">
    <location>
        <begin position="246"/>
        <end position="258"/>
    </location>
</feature>
<evidence type="ECO:0000313" key="9">
    <source>
        <dbReference type="Proteomes" id="UP000054383"/>
    </source>
</evidence>
<dbReference type="InterPro" id="IPR001155">
    <property type="entry name" value="OxRdtase_FMN_N"/>
</dbReference>
<gene>
    <name evidence="8" type="ORF">PISL3812_01518</name>
</gene>
<dbReference type="EMBL" id="CVMT01000001">
    <property type="protein sequence ID" value="CRG84201.1"/>
    <property type="molecule type" value="Genomic_DNA"/>
</dbReference>
<keyword evidence="4" id="KW-0560">Oxidoreductase</keyword>
<dbReference type="Pfam" id="PF04366">
    <property type="entry name" value="Ysc84"/>
    <property type="match status" value="1"/>
</dbReference>
<proteinExistence type="inferred from homology"/>
<keyword evidence="2" id="KW-0285">Flavoprotein</keyword>
<dbReference type="GO" id="GO:0010181">
    <property type="term" value="F:FMN binding"/>
    <property type="evidence" value="ECO:0007669"/>
    <property type="project" value="InterPro"/>
</dbReference>
<dbReference type="InterPro" id="IPR007461">
    <property type="entry name" value="Ysc84_actin-binding"/>
</dbReference>
<dbReference type="InterPro" id="IPR051799">
    <property type="entry name" value="NADH_flavin_oxidoreductase"/>
</dbReference>
<evidence type="ECO:0000256" key="2">
    <source>
        <dbReference type="ARBA" id="ARBA00022630"/>
    </source>
</evidence>
<evidence type="ECO:0000259" key="7">
    <source>
        <dbReference type="Pfam" id="PF04366"/>
    </source>
</evidence>
<organism evidence="8 9">
    <name type="scientific">Talaromyces islandicus</name>
    <name type="common">Penicillium islandicum</name>
    <dbReference type="NCBI Taxonomy" id="28573"/>
    <lineage>
        <taxon>Eukaryota</taxon>
        <taxon>Fungi</taxon>
        <taxon>Dikarya</taxon>
        <taxon>Ascomycota</taxon>
        <taxon>Pezizomycotina</taxon>
        <taxon>Eurotiomycetes</taxon>
        <taxon>Eurotiomycetidae</taxon>
        <taxon>Eurotiales</taxon>
        <taxon>Trichocomaceae</taxon>
        <taxon>Talaromyces</taxon>
        <taxon>Talaromyces sect. Islandici</taxon>
    </lineage>
</organism>
<evidence type="ECO:0000259" key="6">
    <source>
        <dbReference type="Pfam" id="PF00724"/>
    </source>
</evidence>
<feature type="region of interest" description="Disordered" evidence="5">
    <location>
        <begin position="217"/>
        <end position="260"/>
    </location>
</feature>
<evidence type="ECO:0000256" key="4">
    <source>
        <dbReference type="ARBA" id="ARBA00023002"/>
    </source>
</evidence>
<dbReference type="Proteomes" id="UP000054383">
    <property type="component" value="Unassembled WGS sequence"/>
</dbReference>
<feature type="domain" description="NADH:flavin oxidoreductase/NADH oxidase N-terminal" evidence="6">
    <location>
        <begin position="327"/>
        <end position="602"/>
    </location>
</feature>
<sequence>MPQGIHNPFSTSLQSDCKKAIKILESFINVDNPSSTTKAILRDAQGLIIFTAFKAGFLGSARYGSGLLVARLDDGSWSPPSSITIGGVGFGGQIGVEFTDFVFALPDRSSIRTFCQIGSLTLGANASLALGPAGRSGEAGLGANWRGVGSMLTLSKTNGLFGGISVEAGTFIEGRMSNKKFYKYKVTAAQILSGEVEPPLEADALLRTLAAIEFRSSRQQSRVSNSPQQSIKQPHPGTVEMSAGPESQQASELSASEAPRQLPSELQGQYDHLAQAVELLQSQAGSHGYHEPHDAAIELPGNVQVDAAYLGAAQDHTVNPKREEDLLARWKAWAAVCTQNGTPTVMQINHPGRQSPLGAGSRSIFSKTIAPSCVSMNLGNGLIARAASAIVFGCPREMTQTDIDNVIQQFAHTSRLAAKAGFQGVEIHAAHGYLLAQFLSAHTNRRTDSYGNSAAGRAKIVVEVIKAIRGSVSDKGFCVGIKLNSVDHQSAKELKECVEQLKLIVEAGVDFVEVSGGTYENTTMFQDISSPPSEKSARTVAREAFFLEFAETIRDEFPDTPLMVTGGFRTRNGITKAVEDGACDMVGIGRPAVLNPALPKEVLFNPAVSEENSRLVTRSVTPSRLASWTGIKTLGSGAETLWYSKQMRNVPSVI</sequence>
<dbReference type="SUPFAM" id="SSF51395">
    <property type="entry name" value="FMN-linked oxidoreductases"/>
    <property type="match status" value="1"/>
</dbReference>
<keyword evidence="3" id="KW-0288">FMN</keyword>
<dbReference type="InterPro" id="IPR013785">
    <property type="entry name" value="Aldolase_TIM"/>
</dbReference>
<dbReference type="Pfam" id="PF00724">
    <property type="entry name" value="Oxidored_FMN"/>
    <property type="match status" value="1"/>
</dbReference>
<protein>
    <submittedName>
        <fullName evidence="8">SH3 domain-containing protein PJ696,02</fullName>
    </submittedName>
</protein>
<keyword evidence="9" id="KW-1185">Reference proteome</keyword>
<dbReference type="PANTHER" id="PTHR43656">
    <property type="entry name" value="BINDING OXIDOREDUCTASE, PUTATIVE (AFU_ORTHOLOGUE AFUA_2G08260)-RELATED"/>
    <property type="match status" value="1"/>
</dbReference>
<name>A0A0U1LPH7_TALIS</name>
<feature type="compositionally biased region" description="Low complexity" evidence="5">
    <location>
        <begin position="217"/>
        <end position="230"/>
    </location>
</feature>
<dbReference type="AlphaFoldDB" id="A0A0U1LPH7"/>
<reference evidence="8 9" key="1">
    <citation type="submission" date="2015-04" db="EMBL/GenBank/DDBJ databases">
        <authorList>
            <person name="Syromyatnikov M.Y."/>
            <person name="Popov V.N."/>
        </authorList>
    </citation>
    <scope>NUCLEOTIDE SEQUENCE [LARGE SCALE GENOMIC DNA]</scope>
    <source>
        <strain evidence="8">WF-38-12</strain>
    </source>
</reference>
<evidence type="ECO:0000256" key="5">
    <source>
        <dbReference type="SAM" id="MobiDB-lite"/>
    </source>
</evidence>